<dbReference type="EMBL" id="JANPWB010000009">
    <property type="protein sequence ID" value="KAJ1158417.1"/>
    <property type="molecule type" value="Genomic_DNA"/>
</dbReference>
<dbReference type="Proteomes" id="UP001066276">
    <property type="component" value="Chromosome 5"/>
</dbReference>
<keyword evidence="2" id="KW-1185">Reference proteome</keyword>
<dbReference type="AlphaFoldDB" id="A0AAV7S2Z2"/>
<organism evidence="1 2">
    <name type="scientific">Pleurodeles waltl</name>
    <name type="common">Iberian ribbed newt</name>
    <dbReference type="NCBI Taxonomy" id="8319"/>
    <lineage>
        <taxon>Eukaryota</taxon>
        <taxon>Metazoa</taxon>
        <taxon>Chordata</taxon>
        <taxon>Craniata</taxon>
        <taxon>Vertebrata</taxon>
        <taxon>Euteleostomi</taxon>
        <taxon>Amphibia</taxon>
        <taxon>Batrachia</taxon>
        <taxon>Caudata</taxon>
        <taxon>Salamandroidea</taxon>
        <taxon>Salamandridae</taxon>
        <taxon>Pleurodelinae</taxon>
        <taxon>Pleurodeles</taxon>
    </lineage>
</organism>
<evidence type="ECO:0000313" key="1">
    <source>
        <dbReference type="EMBL" id="KAJ1158417.1"/>
    </source>
</evidence>
<protein>
    <submittedName>
        <fullName evidence="1">Uncharacterized protein</fullName>
    </submittedName>
</protein>
<name>A0AAV7S2Z2_PLEWA</name>
<sequence>MSRAVATLRNGRIRDVGILEWREEKEWEVTVGGGDVCRACSPVSRYLTNHVKLNCFYNLVMNGVLRTHLEAVALFSDRSELFRRW</sequence>
<accession>A0AAV7S2Z2</accession>
<comment type="caution">
    <text evidence="1">The sequence shown here is derived from an EMBL/GenBank/DDBJ whole genome shotgun (WGS) entry which is preliminary data.</text>
</comment>
<proteinExistence type="predicted"/>
<gene>
    <name evidence="1" type="ORF">NDU88_011105</name>
</gene>
<reference evidence="1" key="1">
    <citation type="journal article" date="2022" name="bioRxiv">
        <title>Sequencing and chromosome-scale assembly of the giantPleurodeles waltlgenome.</title>
        <authorList>
            <person name="Brown T."/>
            <person name="Elewa A."/>
            <person name="Iarovenko S."/>
            <person name="Subramanian E."/>
            <person name="Araus A.J."/>
            <person name="Petzold A."/>
            <person name="Susuki M."/>
            <person name="Suzuki K.-i.T."/>
            <person name="Hayashi T."/>
            <person name="Toyoda A."/>
            <person name="Oliveira C."/>
            <person name="Osipova E."/>
            <person name="Leigh N.D."/>
            <person name="Simon A."/>
            <person name="Yun M.H."/>
        </authorList>
    </citation>
    <scope>NUCLEOTIDE SEQUENCE</scope>
    <source>
        <strain evidence="1">20211129_DDA</strain>
        <tissue evidence="1">Liver</tissue>
    </source>
</reference>
<evidence type="ECO:0000313" key="2">
    <source>
        <dbReference type="Proteomes" id="UP001066276"/>
    </source>
</evidence>